<dbReference type="NCBIfam" id="TIGR01200">
    <property type="entry name" value="GLPGLI"/>
    <property type="match status" value="1"/>
</dbReference>
<keyword evidence="2" id="KW-1185">Reference proteome</keyword>
<dbReference type="Pfam" id="PF09697">
    <property type="entry name" value="Porph_ging"/>
    <property type="match status" value="1"/>
</dbReference>
<dbReference type="EMBL" id="CP124855">
    <property type="protein sequence ID" value="WHF52598.1"/>
    <property type="molecule type" value="Genomic_DNA"/>
</dbReference>
<organism evidence="1 2">
    <name type="scientific">Chryseobacterium gotjawalense</name>
    <dbReference type="NCBI Taxonomy" id="3042315"/>
    <lineage>
        <taxon>Bacteria</taxon>
        <taxon>Pseudomonadati</taxon>
        <taxon>Bacteroidota</taxon>
        <taxon>Flavobacteriia</taxon>
        <taxon>Flavobacteriales</taxon>
        <taxon>Weeksellaceae</taxon>
        <taxon>Chryseobacterium group</taxon>
        <taxon>Chryseobacterium</taxon>
    </lineage>
</organism>
<sequence length="273" mass="31922">MKYLIIICLILPAIYFSQDTRFTYHYKYVTDTLNKDVSTDEIVVLDFNAKEKKSVFTGLKHIISDSTMTAKSSLGISSFPDISTKVRYVIEKNHIQNLMHFYTTNHLIDPVLKVKDDREMNWEISNEKDSILGFAVQKATIYFAGRYWTAWYTDEIPISDGPYKFYGLPGLILKISDKTNTHLFQILSVKKQRSNYVVLEDKTYEKVKPTSLAVYNRITEDERKSPLATFRNKAFTGEMYFHSNEEKQKFLNEIDRKAKEIEIHDNNPIELNH</sequence>
<gene>
    <name evidence="1" type="ORF">QGN23_04800</name>
</gene>
<reference evidence="1 2" key="1">
    <citation type="submission" date="2023-05" db="EMBL/GenBank/DDBJ databases">
        <title>Genomic insight into Chryseobacterium sp. wdc7 isolated forest soil (Gotjawal).</title>
        <authorList>
            <person name="Park S.-J."/>
        </authorList>
    </citation>
    <scope>NUCLEOTIDE SEQUENCE [LARGE SCALE GENOMIC DNA]</scope>
    <source>
        <strain evidence="2">wdc7</strain>
    </source>
</reference>
<evidence type="ECO:0000313" key="1">
    <source>
        <dbReference type="EMBL" id="WHF52598.1"/>
    </source>
</evidence>
<name>A0ABY8RHA6_9FLAO</name>
<dbReference type="InterPro" id="IPR005901">
    <property type="entry name" value="GLPGLI"/>
</dbReference>
<dbReference type="RefSeq" id="WP_282905875.1">
    <property type="nucleotide sequence ID" value="NZ_CP124855.1"/>
</dbReference>
<protein>
    <submittedName>
        <fullName evidence="1">GLPGLI family protein</fullName>
    </submittedName>
</protein>
<accession>A0ABY8RHA6</accession>
<evidence type="ECO:0000313" key="2">
    <source>
        <dbReference type="Proteomes" id="UP001241656"/>
    </source>
</evidence>
<dbReference type="Proteomes" id="UP001241656">
    <property type="component" value="Chromosome"/>
</dbReference>
<proteinExistence type="predicted"/>